<dbReference type="EMBL" id="JADEXQ010000010">
    <property type="protein sequence ID" value="MBE9029040.1"/>
    <property type="molecule type" value="Genomic_DNA"/>
</dbReference>
<comment type="caution">
    <text evidence="2">The sequence shown here is derived from an EMBL/GenBank/DDBJ whole genome shotgun (WGS) entry which is preliminary data.</text>
</comment>
<dbReference type="AlphaFoldDB" id="A0A928VIN5"/>
<dbReference type="PROSITE" id="PS51257">
    <property type="entry name" value="PROKAR_LIPOPROTEIN"/>
    <property type="match status" value="1"/>
</dbReference>
<evidence type="ECO:0000313" key="3">
    <source>
        <dbReference type="Proteomes" id="UP000625316"/>
    </source>
</evidence>
<organism evidence="2 3">
    <name type="scientific">Romeriopsis navalis LEGE 11480</name>
    <dbReference type="NCBI Taxonomy" id="2777977"/>
    <lineage>
        <taxon>Bacteria</taxon>
        <taxon>Bacillati</taxon>
        <taxon>Cyanobacteriota</taxon>
        <taxon>Cyanophyceae</taxon>
        <taxon>Leptolyngbyales</taxon>
        <taxon>Leptolyngbyaceae</taxon>
        <taxon>Romeriopsis</taxon>
        <taxon>Romeriopsis navalis</taxon>
    </lineage>
</organism>
<dbReference type="Proteomes" id="UP000625316">
    <property type="component" value="Unassembled WGS sequence"/>
</dbReference>
<name>A0A928VIN5_9CYAN</name>
<keyword evidence="1" id="KW-0732">Signal</keyword>
<gene>
    <name evidence="2" type="ORF">IQ266_04595</name>
</gene>
<reference evidence="2" key="1">
    <citation type="submission" date="2020-10" db="EMBL/GenBank/DDBJ databases">
        <authorList>
            <person name="Castelo-Branco R."/>
            <person name="Eusebio N."/>
            <person name="Adriana R."/>
            <person name="Vieira A."/>
            <person name="Brugerolle De Fraissinette N."/>
            <person name="Rezende De Castro R."/>
            <person name="Schneider M.P."/>
            <person name="Vasconcelos V."/>
            <person name="Leao P.N."/>
        </authorList>
    </citation>
    <scope>NUCLEOTIDE SEQUENCE</scope>
    <source>
        <strain evidence="2">LEGE 11480</strain>
    </source>
</reference>
<evidence type="ECO:0000313" key="2">
    <source>
        <dbReference type="EMBL" id="MBE9029040.1"/>
    </source>
</evidence>
<evidence type="ECO:0000256" key="1">
    <source>
        <dbReference type="SAM" id="SignalP"/>
    </source>
</evidence>
<feature type="chain" id="PRO_5037021288" description="Lipoprotein" evidence="1">
    <location>
        <begin position="23"/>
        <end position="146"/>
    </location>
</feature>
<sequence length="146" mass="16588">MNCSRCCYTIATLLTLTVFTTACNTKVAQCNDLIKVANAATTELKVINKLSKTSKDKTPAMKQMINRLTKYSNQIKNVSLEDDTLKGFQERLYRLYDNTSSINQKMLLAVQQGNLQEMKAQLTKIRDQSRTESKIVSDMNGYCRSR</sequence>
<protein>
    <recommendedName>
        <fullName evidence="4">Lipoprotein</fullName>
    </recommendedName>
</protein>
<accession>A0A928VIN5</accession>
<dbReference type="RefSeq" id="WP_264323860.1">
    <property type="nucleotide sequence ID" value="NZ_JADEXQ010000010.1"/>
</dbReference>
<keyword evidence="3" id="KW-1185">Reference proteome</keyword>
<feature type="signal peptide" evidence="1">
    <location>
        <begin position="1"/>
        <end position="22"/>
    </location>
</feature>
<proteinExistence type="predicted"/>
<evidence type="ECO:0008006" key="4">
    <source>
        <dbReference type="Google" id="ProtNLM"/>
    </source>
</evidence>